<dbReference type="EMBL" id="JANJQO010000124">
    <property type="protein sequence ID" value="KAJ2981542.1"/>
    <property type="molecule type" value="Genomic_DNA"/>
</dbReference>
<organism evidence="1 2">
    <name type="scientific">Zarea fungicola</name>
    <dbReference type="NCBI Taxonomy" id="93591"/>
    <lineage>
        <taxon>Eukaryota</taxon>
        <taxon>Fungi</taxon>
        <taxon>Dikarya</taxon>
        <taxon>Ascomycota</taxon>
        <taxon>Pezizomycotina</taxon>
        <taxon>Sordariomycetes</taxon>
        <taxon>Hypocreomycetidae</taxon>
        <taxon>Hypocreales</taxon>
        <taxon>Cordycipitaceae</taxon>
        <taxon>Zarea</taxon>
    </lineage>
</organism>
<comment type="caution">
    <text evidence="1">The sequence shown here is derived from an EMBL/GenBank/DDBJ whole genome shotgun (WGS) entry which is preliminary data.</text>
</comment>
<sequence>MEPNERTQMDKAFTSLETRLHAYVRDRDTRQLRLAVATGELEIDYFDFHFGTALNVAVRCDNHAAVNVLLDAGADLWNGGTEVPTSPLVTAISSGNINVFSRFCEKLTQGASSVSQKRCNSILAQAARYGDIPILEEVLTWQAEWPTDTQMYSLSEAVVNWQLEAVKLLQNRFQPARRNLTALLHSAVGFKSEVMEMYPEYGGVDYLHQKELVSFLIGAGADPEDTTYGPNPLLTAVEFVDLVGALQALLEQGAKPNTRGREGETALHRLGLPIRYKKYTGQYRLHEAGIRLLLAHGACVTEKDRRSNTPLHFAAFGSNSHIFGLYVDHLPPHSQDPSVWVDMRNDKGETLLHWAAAGKSLDVMRFLIGRGANVNSLSNNSWSPLMCALAPSLKYGRSTAHNRKAAEAAKLLLDHGADPGVQTCEFWTPLHCLAQHEDDDDQGEIAVMAKHLIQNAGCSVAIRATLPHRRSSSIIGLWGSLVPEAIQADGDDVVVRLGTPLHWAVAHGALSLAAALVASNADSLVMDGDGNRPADLIDTSPCLRRRPEWRDKMTQLLAGAKQPWEA</sequence>
<proteinExistence type="predicted"/>
<evidence type="ECO:0000313" key="2">
    <source>
        <dbReference type="Proteomes" id="UP001143910"/>
    </source>
</evidence>
<evidence type="ECO:0000313" key="1">
    <source>
        <dbReference type="EMBL" id="KAJ2981542.1"/>
    </source>
</evidence>
<name>A0ACC1NRJ1_9HYPO</name>
<reference evidence="1" key="1">
    <citation type="submission" date="2022-08" db="EMBL/GenBank/DDBJ databases">
        <title>Genome Sequence of Lecanicillium fungicola.</title>
        <authorList>
            <person name="Buettner E."/>
        </authorList>
    </citation>
    <scope>NUCLEOTIDE SEQUENCE</scope>
    <source>
        <strain evidence="1">Babe33</strain>
    </source>
</reference>
<keyword evidence="2" id="KW-1185">Reference proteome</keyword>
<protein>
    <submittedName>
        <fullName evidence="1">Uncharacterized protein</fullName>
    </submittedName>
</protein>
<dbReference type="Proteomes" id="UP001143910">
    <property type="component" value="Unassembled WGS sequence"/>
</dbReference>
<accession>A0ACC1NRJ1</accession>
<gene>
    <name evidence="1" type="ORF">NQ176_g1961</name>
</gene>